<gene>
    <name evidence="1" type="ORF">C8N45_102258</name>
</gene>
<dbReference type="Proteomes" id="UP000244523">
    <property type="component" value="Unassembled WGS sequence"/>
</dbReference>
<keyword evidence="2" id="KW-1185">Reference proteome</keyword>
<evidence type="ECO:0000313" key="2">
    <source>
        <dbReference type="Proteomes" id="UP000244523"/>
    </source>
</evidence>
<proteinExistence type="predicted"/>
<evidence type="ECO:0000313" key="1">
    <source>
        <dbReference type="EMBL" id="PUB17247.1"/>
    </source>
</evidence>
<accession>A0A2T6KM62</accession>
<dbReference type="InterPro" id="IPR010982">
    <property type="entry name" value="Lambda_DNA-bd_dom_sf"/>
</dbReference>
<name>A0A2T6KM62_9RHOB</name>
<dbReference type="AlphaFoldDB" id="A0A2T6KM62"/>
<dbReference type="OrthoDB" id="7859580at2"/>
<dbReference type="EMBL" id="QBUD01000002">
    <property type="protein sequence ID" value="PUB17247.1"/>
    <property type="molecule type" value="Genomic_DNA"/>
</dbReference>
<protein>
    <recommendedName>
        <fullName evidence="3">Helix-turn-helix protein</fullName>
    </recommendedName>
</protein>
<dbReference type="RefSeq" id="WP_108385403.1">
    <property type="nucleotide sequence ID" value="NZ_QBUD01000002.1"/>
</dbReference>
<dbReference type="SUPFAM" id="SSF47413">
    <property type="entry name" value="lambda repressor-like DNA-binding domains"/>
    <property type="match status" value="1"/>
</dbReference>
<reference evidence="1 2" key="1">
    <citation type="submission" date="2018-04" db="EMBL/GenBank/DDBJ databases">
        <title>Genomic Encyclopedia of Archaeal and Bacterial Type Strains, Phase II (KMG-II): from individual species to whole genera.</title>
        <authorList>
            <person name="Goeker M."/>
        </authorList>
    </citation>
    <scope>NUCLEOTIDE SEQUENCE [LARGE SCALE GENOMIC DNA]</scope>
    <source>
        <strain evidence="1 2">DSM 29955</strain>
    </source>
</reference>
<evidence type="ECO:0008006" key="3">
    <source>
        <dbReference type="Google" id="ProtNLM"/>
    </source>
</evidence>
<comment type="caution">
    <text evidence="1">The sequence shown here is derived from an EMBL/GenBank/DDBJ whole genome shotgun (WGS) entry which is preliminary data.</text>
</comment>
<organism evidence="1 2">
    <name type="scientific">Yoonia sediminilitoris</name>
    <dbReference type="NCBI Taxonomy" id="1286148"/>
    <lineage>
        <taxon>Bacteria</taxon>
        <taxon>Pseudomonadati</taxon>
        <taxon>Pseudomonadota</taxon>
        <taxon>Alphaproteobacteria</taxon>
        <taxon>Rhodobacterales</taxon>
        <taxon>Paracoccaceae</taxon>
        <taxon>Yoonia</taxon>
    </lineage>
</organism>
<sequence length="120" mass="13339">MTTTAIGKALRKLRIDEDERLLDMAKRLEKSSAFVSAVETGKKSPPSGFEELVIQTYRLVGEAAEILRSAADRSRKAFTLEANTTLQRDTAGLMARRMDTLSEDELHEILAVLGRKESSK</sequence>
<dbReference type="GO" id="GO:0003677">
    <property type="term" value="F:DNA binding"/>
    <property type="evidence" value="ECO:0007669"/>
    <property type="project" value="InterPro"/>
</dbReference>